<dbReference type="Proteomes" id="UP000242752">
    <property type="component" value="Unassembled WGS sequence"/>
</dbReference>
<dbReference type="InterPro" id="IPR006140">
    <property type="entry name" value="D-isomer_DH_NAD-bd"/>
</dbReference>
<dbReference type="InterPro" id="IPR036291">
    <property type="entry name" value="NAD(P)-bd_dom_sf"/>
</dbReference>
<dbReference type="Gene3D" id="3.40.50.720">
    <property type="entry name" value="NAD(P)-binding Rossmann-like Domain"/>
    <property type="match status" value="2"/>
</dbReference>
<evidence type="ECO:0000313" key="5">
    <source>
        <dbReference type="Proteomes" id="UP000242752"/>
    </source>
</evidence>
<comment type="caution">
    <text evidence="4">The sequence shown here is derived from an EMBL/GenBank/DDBJ whole genome shotgun (WGS) entry which is preliminary data.</text>
</comment>
<dbReference type="CDD" id="cd12155">
    <property type="entry name" value="PGDH_1"/>
    <property type="match status" value="1"/>
</dbReference>
<protein>
    <submittedName>
        <fullName evidence="4">Hydroxyacid dehydrogenase</fullName>
    </submittedName>
</protein>
<keyword evidence="2" id="KW-0520">NAD</keyword>
<dbReference type="OrthoDB" id="9805416at2"/>
<organism evidence="4 5">
    <name type="scientific">Staphylococcus rostri</name>
    <dbReference type="NCBI Taxonomy" id="522262"/>
    <lineage>
        <taxon>Bacteria</taxon>
        <taxon>Bacillati</taxon>
        <taxon>Bacillota</taxon>
        <taxon>Bacilli</taxon>
        <taxon>Bacillales</taxon>
        <taxon>Staphylococcaceae</taxon>
        <taxon>Staphylococcus</taxon>
    </lineage>
</organism>
<dbReference type="Pfam" id="PF02826">
    <property type="entry name" value="2-Hacid_dh_C"/>
    <property type="match status" value="1"/>
</dbReference>
<name>A0A2K3YWQ7_9STAP</name>
<dbReference type="PANTHER" id="PTHR43333:SF1">
    <property type="entry name" value="D-ISOMER SPECIFIC 2-HYDROXYACID DEHYDROGENASE NAD-BINDING DOMAIN-CONTAINING PROTEIN"/>
    <property type="match status" value="1"/>
</dbReference>
<keyword evidence="1" id="KW-0560">Oxidoreductase</keyword>
<evidence type="ECO:0000256" key="1">
    <source>
        <dbReference type="ARBA" id="ARBA00023002"/>
    </source>
</evidence>
<dbReference type="RefSeq" id="WP_103357142.1">
    <property type="nucleotide sequence ID" value="NZ_CP113107.1"/>
</dbReference>
<evidence type="ECO:0000259" key="3">
    <source>
        <dbReference type="Pfam" id="PF02826"/>
    </source>
</evidence>
<evidence type="ECO:0000256" key="2">
    <source>
        <dbReference type="ARBA" id="ARBA00023027"/>
    </source>
</evidence>
<dbReference type="AlphaFoldDB" id="A0A2K3YWQ7"/>
<sequence length="316" mass="35889">MLVVSLMRLGDEEARLREQFPEVAFEFYKYPGELPVETQKNMDVLISYHGAVDESFIDAAPNLKWIAWYATGVNSLPLEKLHERGIKLTNGKGVHAQQLSEWLFAYILDDFKQLKAVYEEQLNKQYNRKRLTRTLDSTTILFLGTGVIPQRAAQIAKVFGMKTIGLNTTGHEVTQFDETYPLAERHNIYRQADIVVNVLPETKETYHLLTIDDFEAMDSETLFINIGRGTIASTDVLVKALKEKMIRAAYLDVFEEEPLTEDSPLYTLDNVFLTSHITGNGADNKVKATQILKNNLPHFLNNGSLIENVVDLNKGY</sequence>
<gene>
    <name evidence="4" type="ORF">CD122_00895</name>
</gene>
<proteinExistence type="predicted"/>
<keyword evidence="5" id="KW-1185">Reference proteome</keyword>
<dbReference type="PANTHER" id="PTHR43333">
    <property type="entry name" value="2-HACID_DH_C DOMAIN-CONTAINING PROTEIN"/>
    <property type="match status" value="1"/>
</dbReference>
<dbReference type="GO" id="GO:0051287">
    <property type="term" value="F:NAD binding"/>
    <property type="evidence" value="ECO:0007669"/>
    <property type="project" value="InterPro"/>
</dbReference>
<dbReference type="EMBL" id="PPRF01000009">
    <property type="protein sequence ID" value="PNZ30049.1"/>
    <property type="molecule type" value="Genomic_DNA"/>
</dbReference>
<accession>A0A2K3YWQ7</accession>
<dbReference type="GO" id="GO:0016616">
    <property type="term" value="F:oxidoreductase activity, acting on the CH-OH group of donors, NAD or NADP as acceptor"/>
    <property type="evidence" value="ECO:0007669"/>
    <property type="project" value="InterPro"/>
</dbReference>
<evidence type="ECO:0000313" key="4">
    <source>
        <dbReference type="EMBL" id="PNZ30049.1"/>
    </source>
</evidence>
<dbReference type="SUPFAM" id="SSF51735">
    <property type="entry name" value="NAD(P)-binding Rossmann-fold domains"/>
    <property type="match status" value="1"/>
</dbReference>
<reference evidence="4 5" key="1">
    <citation type="submission" date="2017-08" db="EMBL/GenBank/DDBJ databases">
        <title>Draft genome sequences of 64 type strains of genus Staph aureus.</title>
        <authorList>
            <person name="Cole K."/>
            <person name="Golubchik T."/>
            <person name="Russell J."/>
            <person name="Foster D."/>
            <person name="Llewelyn M."/>
            <person name="Wilson D."/>
            <person name="Crook D."/>
            <person name="Paul J."/>
        </authorList>
    </citation>
    <scope>NUCLEOTIDE SEQUENCE [LARGE SCALE GENOMIC DNA]</scope>
    <source>
        <strain evidence="4 5">DSM 21968</strain>
    </source>
</reference>
<feature type="domain" description="D-isomer specific 2-hydroxyacid dehydrogenase NAD-binding" evidence="3">
    <location>
        <begin position="105"/>
        <end position="277"/>
    </location>
</feature>
<dbReference type="SUPFAM" id="SSF52283">
    <property type="entry name" value="Formate/glycerate dehydrogenase catalytic domain-like"/>
    <property type="match status" value="1"/>
</dbReference>